<sequence>VEVDMIEMTHINMIEMFKSIR</sequence>
<dbReference type="Proteomes" id="UP000663854">
    <property type="component" value="Unassembled WGS sequence"/>
</dbReference>
<feature type="non-terminal residue" evidence="1">
    <location>
        <position position="1"/>
    </location>
</feature>
<comment type="caution">
    <text evidence="1">The sequence shown here is derived from an EMBL/GenBank/DDBJ whole genome shotgun (WGS) entry which is preliminary data.</text>
</comment>
<reference evidence="1" key="1">
    <citation type="submission" date="2021-02" db="EMBL/GenBank/DDBJ databases">
        <authorList>
            <person name="Nowell W R."/>
        </authorList>
    </citation>
    <scope>NUCLEOTIDE SEQUENCE</scope>
</reference>
<protein>
    <submittedName>
        <fullName evidence="1">Uncharacterized protein</fullName>
    </submittedName>
</protein>
<evidence type="ECO:0000313" key="2">
    <source>
        <dbReference type="Proteomes" id="UP000663854"/>
    </source>
</evidence>
<dbReference type="AlphaFoldDB" id="A0A814SYX8"/>
<proteinExistence type="predicted"/>
<accession>A0A814SYX8</accession>
<name>A0A814SYX8_9BILA</name>
<dbReference type="EMBL" id="CAJNOH010000949">
    <property type="protein sequence ID" value="CAF1152889.1"/>
    <property type="molecule type" value="Genomic_DNA"/>
</dbReference>
<organism evidence="1 2">
    <name type="scientific">Rotaria sordida</name>
    <dbReference type="NCBI Taxonomy" id="392033"/>
    <lineage>
        <taxon>Eukaryota</taxon>
        <taxon>Metazoa</taxon>
        <taxon>Spiralia</taxon>
        <taxon>Gnathifera</taxon>
        <taxon>Rotifera</taxon>
        <taxon>Eurotatoria</taxon>
        <taxon>Bdelloidea</taxon>
        <taxon>Philodinida</taxon>
        <taxon>Philodinidae</taxon>
        <taxon>Rotaria</taxon>
    </lineage>
</organism>
<evidence type="ECO:0000313" key="1">
    <source>
        <dbReference type="EMBL" id="CAF1152889.1"/>
    </source>
</evidence>
<gene>
    <name evidence="1" type="ORF">PYM288_LOCUS22325</name>
</gene>